<gene>
    <name evidence="2" type="ORF">ENT52_06890</name>
</gene>
<dbReference type="PANTHER" id="PTHR43324:SF1">
    <property type="entry name" value="RADICAL SAM CORE DOMAIN-CONTAINING PROTEIN"/>
    <property type="match status" value="1"/>
</dbReference>
<evidence type="ECO:0000259" key="1">
    <source>
        <dbReference type="PROSITE" id="PS51918"/>
    </source>
</evidence>
<comment type="caution">
    <text evidence="2">The sequence shown here is derived from an EMBL/GenBank/DDBJ whole genome shotgun (WGS) entry which is preliminary data.</text>
</comment>
<proteinExistence type="predicted"/>
<evidence type="ECO:0000313" key="2">
    <source>
        <dbReference type="EMBL" id="HGT83434.1"/>
    </source>
</evidence>
<dbReference type="SFLD" id="SFLDG01082">
    <property type="entry name" value="B12-binding_domain_containing"/>
    <property type="match status" value="1"/>
</dbReference>
<dbReference type="InterPro" id="IPR006638">
    <property type="entry name" value="Elp3/MiaA/NifB-like_rSAM"/>
</dbReference>
<organism evidence="2">
    <name type="scientific">Archaeoglobus fulgidus</name>
    <dbReference type="NCBI Taxonomy" id="2234"/>
    <lineage>
        <taxon>Archaea</taxon>
        <taxon>Methanobacteriati</taxon>
        <taxon>Methanobacteriota</taxon>
        <taxon>Archaeoglobi</taxon>
        <taxon>Archaeoglobales</taxon>
        <taxon>Archaeoglobaceae</taxon>
        <taxon>Archaeoglobus</taxon>
    </lineage>
</organism>
<reference evidence="2" key="1">
    <citation type="journal article" date="2020" name="mSystems">
        <title>Genome- and Community-Level Interaction Insights into Carbon Utilization and Element Cycling Functions of Hydrothermarchaeota in Hydrothermal Sediment.</title>
        <authorList>
            <person name="Zhou Z."/>
            <person name="Liu Y."/>
            <person name="Xu W."/>
            <person name="Pan J."/>
            <person name="Luo Z.H."/>
            <person name="Li M."/>
        </authorList>
    </citation>
    <scope>NUCLEOTIDE SEQUENCE [LARGE SCALE GENOMIC DNA]</scope>
    <source>
        <strain evidence="2">SpSt-587</strain>
    </source>
</reference>
<dbReference type="SMART" id="SM00729">
    <property type="entry name" value="Elp3"/>
    <property type="match status" value="1"/>
</dbReference>
<name>A0A7J3M575_ARCFL</name>
<accession>A0A7J3M575</accession>
<dbReference type="EMBL" id="DSYZ01000127">
    <property type="protein sequence ID" value="HGT83434.1"/>
    <property type="molecule type" value="Genomic_DNA"/>
</dbReference>
<dbReference type="PANTHER" id="PTHR43324">
    <property type="match status" value="1"/>
</dbReference>
<dbReference type="GO" id="GO:0051536">
    <property type="term" value="F:iron-sulfur cluster binding"/>
    <property type="evidence" value="ECO:0007669"/>
    <property type="project" value="InterPro"/>
</dbReference>
<dbReference type="SFLD" id="SFLDS00029">
    <property type="entry name" value="Radical_SAM"/>
    <property type="match status" value="1"/>
</dbReference>
<feature type="domain" description="Radical SAM core" evidence="1">
    <location>
        <begin position="156"/>
        <end position="427"/>
    </location>
</feature>
<dbReference type="SUPFAM" id="SSF102114">
    <property type="entry name" value="Radical SAM enzymes"/>
    <property type="match status" value="1"/>
</dbReference>
<dbReference type="SUPFAM" id="SSF81585">
    <property type="entry name" value="PsbU/PolX domain-like"/>
    <property type="match status" value="1"/>
</dbReference>
<sequence>MKALILDGYVDEPSCLGVPPYVAPYPRFIYGMLRNAKINALYTTIDAFREDKTLREKVRDFDFLFIIAGIAVPGNYIGGKPLSKKELFSLNLAKRNILVGPIYLELSKKEIAALEDSEIEVLKFPFEKALCETLALQFEFEKYLKAGAEVVLQHPRFPNIICEIETYRGCYWAKCSFCIERFQSPSFRDPENVVGEIKALYDVGVRHFRIGKQTDFFSYLADFSFEVPKPNAEKLKNFHRAIWASCPKIKTLHLDNVNPKTIAEHCEEAKEVIKTIAIYQTPGNVAAFGLESADEKVIRKNALCATAEEVMTAIELINRYGKAVGYNGLPLFLPGINFVIGLKGETKETFEKNFDFLQEVMSRNLLLRRINIRQVKIFPGTPMEKEGYSRLMRHKRYFYAFKNRVREEIDNKMLRKILPKGRKITDLHVEIEGKISFARQIATYPILVGLIGNYKKGSFIDARVVDYGFRSVTAVETPLNVNTATLEQLEAVVGNKAVEIVKKRPFKDIDEVRAIVADAEIFFVVA</sequence>
<dbReference type="Gene3D" id="1.10.150.320">
    <property type="entry name" value="Photosystem II 12 kDa extrinsic protein"/>
    <property type="match status" value="1"/>
</dbReference>
<dbReference type="InterPro" id="IPR007197">
    <property type="entry name" value="rSAM"/>
</dbReference>
<dbReference type="AlphaFoldDB" id="A0A7J3M575"/>
<dbReference type="Gene3D" id="3.80.30.20">
    <property type="entry name" value="tm_1862 like domain"/>
    <property type="match status" value="1"/>
</dbReference>
<dbReference type="PROSITE" id="PS51918">
    <property type="entry name" value="RADICAL_SAM"/>
    <property type="match status" value="1"/>
</dbReference>
<dbReference type="InterPro" id="IPR023404">
    <property type="entry name" value="rSAM_horseshoe"/>
</dbReference>
<dbReference type="Pfam" id="PF04055">
    <property type="entry name" value="Radical_SAM"/>
    <property type="match status" value="1"/>
</dbReference>
<dbReference type="InterPro" id="IPR058240">
    <property type="entry name" value="rSAM_sf"/>
</dbReference>
<dbReference type="GO" id="GO:0003824">
    <property type="term" value="F:catalytic activity"/>
    <property type="evidence" value="ECO:0007669"/>
    <property type="project" value="InterPro"/>
</dbReference>
<protein>
    <submittedName>
        <fullName evidence="2">Radical SAM protein</fullName>
    </submittedName>
</protein>